<dbReference type="GO" id="GO:0016853">
    <property type="term" value="F:isomerase activity"/>
    <property type="evidence" value="ECO:0007669"/>
    <property type="project" value="InterPro"/>
</dbReference>
<dbReference type="EMBL" id="RDBF01000017">
    <property type="protein sequence ID" value="RLV54604.1"/>
    <property type="molecule type" value="Genomic_DNA"/>
</dbReference>
<dbReference type="InterPro" id="IPR008183">
    <property type="entry name" value="Aldose_1/G6P_1-epimerase"/>
</dbReference>
<evidence type="ECO:0000313" key="1">
    <source>
        <dbReference type="EMBL" id="RLV54604.1"/>
    </source>
</evidence>
<dbReference type="OrthoDB" id="9795355at2"/>
<organism evidence="1 2">
    <name type="scientific">Aeromicrobium phragmitis</name>
    <dbReference type="NCBI Taxonomy" id="2478914"/>
    <lineage>
        <taxon>Bacteria</taxon>
        <taxon>Bacillati</taxon>
        <taxon>Actinomycetota</taxon>
        <taxon>Actinomycetes</taxon>
        <taxon>Propionibacteriales</taxon>
        <taxon>Nocardioidaceae</taxon>
        <taxon>Aeromicrobium</taxon>
    </lineage>
</organism>
<dbReference type="InterPro" id="IPR037481">
    <property type="entry name" value="LacX"/>
</dbReference>
<reference evidence="1 2" key="1">
    <citation type="submission" date="2018-10" db="EMBL/GenBank/DDBJ databases">
        <title>Aeromicrobium sp. 9W16Y-2 whole genome shotgun sequence.</title>
        <authorList>
            <person name="Li F."/>
        </authorList>
    </citation>
    <scope>NUCLEOTIDE SEQUENCE [LARGE SCALE GENOMIC DNA]</scope>
    <source>
        <strain evidence="1 2">9W16Y-2</strain>
    </source>
</reference>
<dbReference type="InterPro" id="IPR014718">
    <property type="entry name" value="GH-type_carb-bd"/>
</dbReference>
<proteinExistence type="predicted"/>
<dbReference type="AlphaFoldDB" id="A0A3L8PHK9"/>
<dbReference type="GO" id="GO:0005975">
    <property type="term" value="P:carbohydrate metabolic process"/>
    <property type="evidence" value="ECO:0007669"/>
    <property type="project" value="InterPro"/>
</dbReference>
<dbReference type="Gene3D" id="2.70.98.10">
    <property type="match status" value="1"/>
</dbReference>
<dbReference type="GO" id="GO:0030246">
    <property type="term" value="F:carbohydrate binding"/>
    <property type="evidence" value="ECO:0007669"/>
    <property type="project" value="InterPro"/>
</dbReference>
<protein>
    <submittedName>
        <fullName evidence="1">Aldose 1-epimerase family protein</fullName>
    </submittedName>
</protein>
<dbReference type="CDD" id="cd09024">
    <property type="entry name" value="Aldose_epim_lacX"/>
    <property type="match status" value="1"/>
</dbReference>
<dbReference type="SUPFAM" id="SSF74650">
    <property type="entry name" value="Galactose mutarotase-like"/>
    <property type="match status" value="1"/>
</dbReference>
<dbReference type="InterPro" id="IPR011013">
    <property type="entry name" value="Gal_mutarotase_sf_dom"/>
</dbReference>
<comment type="caution">
    <text evidence="1">The sequence shown here is derived from an EMBL/GenBank/DDBJ whole genome shotgun (WGS) entry which is preliminary data.</text>
</comment>
<evidence type="ECO:0000313" key="2">
    <source>
        <dbReference type="Proteomes" id="UP000282515"/>
    </source>
</evidence>
<dbReference type="Proteomes" id="UP000282515">
    <property type="component" value="Unassembled WGS sequence"/>
</dbReference>
<dbReference type="Pfam" id="PF01263">
    <property type="entry name" value="Aldose_epim"/>
    <property type="match status" value="1"/>
</dbReference>
<name>A0A3L8PHK9_9ACTN</name>
<sequence>MISLIFSPLLPRYRNSICPRYGFLAASSPRASQARRFVTSLTERHSAMAVAAIRAYGRTMNAEHIVVRGEHVTLAVSPEGAEPQSLLDGDGHEYLWQAGPEWPRHATVLFPIICRVPDDTITVRGQHYPMSQHGFARNRTFDVVDADQSRVSFVLAADDETRERFPYDFALAVTYEAQDLSVSITYDVENRGDVPMPFSLGFHPAFAWPLEPDARRTLHEVRFDEPEHGPYRRVVDNLLTDEEYPSLVGEDRRIGLTDTLFEDGAVIMPSVVSNGLTYLASTGRGVRIEWEGFTGVTLWTKPGADFLCLEAWRGLPAPHDFAGDFLDKPGNAIVPVGERLQFSYRITLL</sequence>
<keyword evidence="2" id="KW-1185">Reference proteome</keyword>
<accession>A0A3L8PHK9</accession>
<gene>
    <name evidence="1" type="ORF">D9V41_15720</name>
</gene>